<feature type="region of interest" description="Disordered" evidence="2">
    <location>
        <begin position="1"/>
        <end position="29"/>
    </location>
</feature>
<feature type="region of interest" description="Disordered" evidence="2">
    <location>
        <begin position="44"/>
        <end position="65"/>
    </location>
</feature>
<feature type="compositionally biased region" description="Pro residues" evidence="2">
    <location>
        <begin position="107"/>
        <end position="118"/>
    </location>
</feature>
<accession>A0A9P1DXD9</accession>
<dbReference type="GO" id="GO:0008270">
    <property type="term" value="F:zinc ion binding"/>
    <property type="evidence" value="ECO:0007669"/>
    <property type="project" value="UniProtKB-KW"/>
</dbReference>
<feature type="domain" description="C2H2-type" evidence="3">
    <location>
        <begin position="76"/>
        <end position="103"/>
    </location>
</feature>
<dbReference type="PROSITE" id="PS50157">
    <property type="entry name" value="ZINC_FINGER_C2H2_2"/>
    <property type="match status" value="2"/>
</dbReference>
<dbReference type="SMART" id="SM00355">
    <property type="entry name" value="ZnF_C2H2"/>
    <property type="match status" value="2"/>
</dbReference>
<keyword evidence="1" id="KW-0863">Zinc-finger</keyword>
<dbReference type="AlphaFoldDB" id="A0A9P1DXD9"/>
<dbReference type="EMBL" id="CAMAPE010000004">
    <property type="protein sequence ID" value="CAH9056873.1"/>
    <property type="molecule type" value="Genomic_DNA"/>
</dbReference>
<reference evidence="4" key="1">
    <citation type="submission" date="2022-07" db="EMBL/GenBank/DDBJ databases">
        <authorList>
            <person name="Macas J."/>
            <person name="Novak P."/>
            <person name="Neumann P."/>
        </authorList>
    </citation>
    <scope>NUCLEOTIDE SEQUENCE</scope>
</reference>
<proteinExistence type="predicted"/>
<dbReference type="Pfam" id="PF13912">
    <property type="entry name" value="zf-C2H2_6"/>
    <property type="match status" value="2"/>
</dbReference>
<sequence length="314" mass="34307">MIKQGSHDFFNPAGSHISATDQQKPLPPIYKKRRRSRTMMVGMEENQQSSSSFPPVGGGSKGHGPVVPTSASDRMPQCTECGKRFCSWKALFGHMRCHPERQWRGINPPPNFTRPPPVASSSPTSRRSFCWGGDGHDDDDYEVAGCLLMLANAGERRQSPQHQQQAALRMDDEISMAVVPFECSGCNDNNSSSSYNNNKAGAAGVMLMAGVGEEEERHRCSICLRAFSSGQALGGHKRRHWLNKIPPPLPLLIKSSIGPDQGHPHPSPGAGAYLDLNFPAAHPAQDRHHHSSSLPDVYNSSTYGLPNLELRLAL</sequence>
<name>A0A9P1DXD9_CUSEU</name>
<feature type="domain" description="C2H2-type" evidence="3">
    <location>
        <begin position="218"/>
        <end position="245"/>
    </location>
</feature>
<dbReference type="OrthoDB" id="6077919at2759"/>
<dbReference type="PANTHER" id="PTHR47591:SF1">
    <property type="entry name" value="ZINC FINGER PROTEIN ZAT2-RELATED"/>
    <property type="match status" value="1"/>
</dbReference>
<dbReference type="PANTHER" id="PTHR47591">
    <property type="entry name" value="ZINC FINGER PROTEIN ZAT2-RELATED"/>
    <property type="match status" value="1"/>
</dbReference>
<protein>
    <recommendedName>
        <fullName evidence="3">C2H2-type domain-containing protein</fullName>
    </recommendedName>
</protein>
<dbReference type="InterPro" id="IPR013087">
    <property type="entry name" value="Znf_C2H2_type"/>
</dbReference>
<comment type="caution">
    <text evidence="4">The sequence shown here is derived from an EMBL/GenBank/DDBJ whole genome shotgun (WGS) entry which is preliminary data.</text>
</comment>
<feature type="region of interest" description="Disordered" evidence="2">
    <location>
        <begin position="255"/>
        <end position="276"/>
    </location>
</feature>
<keyword evidence="1" id="KW-0479">Metal-binding</keyword>
<evidence type="ECO:0000313" key="4">
    <source>
        <dbReference type="EMBL" id="CAH9056873.1"/>
    </source>
</evidence>
<dbReference type="PROSITE" id="PS00028">
    <property type="entry name" value="ZINC_FINGER_C2H2_1"/>
    <property type="match status" value="2"/>
</dbReference>
<evidence type="ECO:0000313" key="5">
    <source>
        <dbReference type="Proteomes" id="UP001152484"/>
    </source>
</evidence>
<dbReference type="InterPro" id="IPR036236">
    <property type="entry name" value="Znf_C2H2_sf"/>
</dbReference>
<dbReference type="Proteomes" id="UP001152484">
    <property type="component" value="Unassembled WGS sequence"/>
</dbReference>
<keyword evidence="5" id="KW-1185">Reference proteome</keyword>
<keyword evidence="1" id="KW-0862">Zinc</keyword>
<gene>
    <name evidence="4" type="ORF">CEURO_LOCUS992</name>
</gene>
<evidence type="ECO:0000259" key="3">
    <source>
        <dbReference type="PROSITE" id="PS50157"/>
    </source>
</evidence>
<dbReference type="SUPFAM" id="SSF57667">
    <property type="entry name" value="beta-beta-alpha zinc fingers"/>
    <property type="match status" value="1"/>
</dbReference>
<organism evidence="4 5">
    <name type="scientific">Cuscuta europaea</name>
    <name type="common">European dodder</name>
    <dbReference type="NCBI Taxonomy" id="41803"/>
    <lineage>
        <taxon>Eukaryota</taxon>
        <taxon>Viridiplantae</taxon>
        <taxon>Streptophyta</taxon>
        <taxon>Embryophyta</taxon>
        <taxon>Tracheophyta</taxon>
        <taxon>Spermatophyta</taxon>
        <taxon>Magnoliopsida</taxon>
        <taxon>eudicotyledons</taxon>
        <taxon>Gunneridae</taxon>
        <taxon>Pentapetalae</taxon>
        <taxon>asterids</taxon>
        <taxon>lamiids</taxon>
        <taxon>Solanales</taxon>
        <taxon>Convolvulaceae</taxon>
        <taxon>Cuscuteae</taxon>
        <taxon>Cuscuta</taxon>
        <taxon>Cuscuta subgen. Cuscuta</taxon>
    </lineage>
</organism>
<feature type="region of interest" description="Disordered" evidence="2">
    <location>
        <begin position="107"/>
        <end position="126"/>
    </location>
</feature>
<evidence type="ECO:0000256" key="2">
    <source>
        <dbReference type="SAM" id="MobiDB-lite"/>
    </source>
</evidence>
<evidence type="ECO:0000256" key="1">
    <source>
        <dbReference type="PROSITE-ProRule" id="PRU00042"/>
    </source>
</evidence>